<evidence type="ECO:0000313" key="2">
    <source>
        <dbReference type="EMBL" id="TDP97174.1"/>
    </source>
</evidence>
<protein>
    <recommendedName>
        <fullName evidence="4">Helix-hairpin-helix protein</fullName>
    </recommendedName>
</protein>
<feature type="transmembrane region" description="Helical" evidence="1">
    <location>
        <begin position="28"/>
        <end position="49"/>
    </location>
</feature>
<keyword evidence="1" id="KW-1133">Transmembrane helix</keyword>
<reference evidence="2 3" key="1">
    <citation type="submission" date="2019-03" db="EMBL/GenBank/DDBJ databases">
        <title>Genomic Encyclopedia of Type Strains, Phase IV (KMG-IV): sequencing the most valuable type-strain genomes for metagenomic binning, comparative biology and taxonomic classification.</title>
        <authorList>
            <person name="Goeker M."/>
        </authorList>
    </citation>
    <scope>NUCLEOTIDE SEQUENCE [LARGE SCALE GENOMIC DNA]</scope>
    <source>
        <strain evidence="2 3">DSM 45361</strain>
    </source>
</reference>
<feature type="transmembrane region" description="Helical" evidence="1">
    <location>
        <begin position="61"/>
        <end position="85"/>
    </location>
</feature>
<dbReference type="EMBL" id="SNXZ01000003">
    <property type="protein sequence ID" value="TDP97174.1"/>
    <property type="molecule type" value="Genomic_DNA"/>
</dbReference>
<comment type="caution">
    <text evidence="2">The sequence shown here is derived from an EMBL/GenBank/DDBJ whole genome shotgun (WGS) entry which is preliminary data.</text>
</comment>
<evidence type="ECO:0000313" key="3">
    <source>
        <dbReference type="Proteomes" id="UP000295444"/>
    </source>
</evidence>
<gene>
    <name evidence="2" type="ORF">EV186_103135</name>
</gene>
<proteinExistence type="predicted"/>
<accession>A0A4R6SC47</accession>
<keyword evidence="1" id="KW-0472">Membrane</keyword>
<organism evidence="2 3">
    <name type="scientific">Labedaea rhizosphaerae</name>
    <dbReference type="NCBI Taxonomy" id="598644"/>
    <lineage>
        <taxon>Bacteria</taxon>
        <taxon>Bacillati</taxon>
        <taxon>Actinomycetota</taxon>
        <taxon>Actinomycetes</taxon>
        <taxon>Pseudonocardiales</taxon>
        <taxon>Pseudonocardiaceae</taxon>
        <taxon>Labedaea</taxon>
    </lineage>
</organism>
<keyword evidence="1" id="KW-0812">Transmembrane</keyword>
<dbReference type="AlphaFoldDB" id="A0A4R6SC47"/>
<name>A0A4R6SC47_LABRH</name>
<keyword evidence="3" id="KW-1185">Reference proteome</keyword>
<evidence type="ECO:0008006" key="4">
    <source>
        <dbReference type="Google" id="ProtNLM"/>
    </source>
</evidence>
<dbReference type="Proteomes" id="UP000295444">
    <property type="component" value="Unassembled WGS sequence"/>
</dbReference>
<sequence>MVTAASAGILAWAPFVHAGGRLGWSRPVARNAVVFAAAGAVICVLISLAPTGPDGRPATGAGQVISSIGVGLAMVAIAVACLLQAPLRRRVFFGEQPKPAGPPVDPAVAAVLAARKRREEARELVRTDPMMARELHIGRPDRNGTYDDGGLVDLASAPAPVIATVCEIDEAVAQSIVDMRERGPGLHTVDDVFSLTDAPLAAWDRIRDRAVVIPG</sequence>
<evidence type="ECO:0000256" key="1">
    <source>
        <dbReference type="SAM" id="Phobius"/>
    </source>
</evidence>
<dbReference type="SUPFAM" id="SSF47781">
    <property type="entry name" value="RuvA domain 2-like"/>
    <property type="match status" value="1"/>
</dbReference>
<dbReference type="InterPro" id="IPR010994">
    <property type="entry name" value="RuvA_2-like"/>
</dbReference>